<protein>
    <submittedName>
        <fullName evidence="2">Alpha/beta hydrolase</fullName>
    </submittedName>
</protein>
<accession>A0A329TM62</accession>
<evidence type="ECO:0000259" key="1">
    <source>
        <dbReference type="Pfam" id="PF12146"/>
    </source>
</evidence>
<dbReference type="InterPro" id="IPR051044">
    <property type="entry name" value="MAG_DAG_Lipase"/>
</dbReference>
<dbReference type="SUPFAM" id="SSF53474">
    <property type="entry name" value="alpha/beta-Hydrolases"/>
    <property type="match status" value="1"/>
</dbReference>
<dbReference type="Proteomes" id="UP000251634">
    <property type="component" value="Unassembled WGS sequence"/>
</dbReference>
<organism evidence="2 3">
    <name type="scientific">Faecalibacterium prausnitzii</name>
    <dbReference type="NCBI Taxonomy" id="853"/>
    <lineage>
        <taxon>Bacteria</taxon>
        <taxon>Bacillati</taxon>
        <taxon>Bacillota</taxon>
        <taxon>Clostridia</taxon>
        <taxon>Eubacteriales</taxon>
        <taxon>Oscillospiraceae</taxon>
        <taxon>Faecalibacterium</taxon>
    </lineage>
</organism>
<dbReference type="RefSeq" id="WP_112115530.1">
    <property type="nucleotide sequence ID" value="NZ_PRKZ01000004.1"/>
</dbReference>
<dbReference type="PANTHER" id="PTHR11614">
    <property type="entry name" value="PHOSPHOLIPASE-RELATED"/>
    <property type="match status" value="1"/>
</dbReference>
<reference evidence="2 3" key="1">
    <citation type="submission" date="2018-02" db="EMBL/GenBank/DDBJ databases">
        <title>Complete genome sequencing of Faecalibacterium prausnitzii strains isolated from the human gut.</title>
        <authorList>
            <person name="Fitzgerald B.C."/>
            <person name="Shkoporov A.N."/>
            <person name="Ross P.R."/>
            <person name="Hill C."/>
        </authorList>
    </citation>
    <scope>NUCLEOTIDE SEQUENCE [LARGE SCALE GENOMIC DNA]</scope>
    <source>
        <strain evidence="2 3">APC942/8-14-2</strain>
    </source>
</reference>
<comment type="caution">
    <text evidence="2">The sequence shown here is derived from an EMBL/GenBank/DDBJ whole genome shotgun (WGS) entry which is preliminary data.</text>
</comment>
<evidence type="ECO:0000313" key="2">
    <source>
        <dbReference type="EMBL" id="RAW50003.1"/>
    </source>
</evidence>
<name>A0A329TM62_9FIRM</name>
<dbReference type="GO" id="GO:0016787">
    <property type="term" value="F:hydrolase activity"/>
    <property type="evidence" value="ECO:0007669"/>
    <property type="project" value="UniProtKB-KW"/>
</dbReference>
<keyword evidence="2" id="KW-0378">Hydrolase</keyword>
<dbReference type="InterPro" id="IPR029058">
    <property type="entry name" value="AB_hydrolase_fold"/>
</dbReference>
<dbReference type="InterPro" id="IPR022742">
    <property type="entry name" value="Hydrolase_4"/>
</dbReference>
<dbReference type="Gene3D" id="3.40.50.1820">
    <property type="entry name" value="alpha/beta hydrolase"/>
    <property type="match status" value="1"/>
</dbReference>
<dbReference type="Pfam" id="PF12146">
    <property type="entry name" value="Hydrolase_4"/>
    <property type="match status" value="1"/>
</dbReference>
<dbReference type="EMBL" id="PRKZ01000004">
    <property type="protein sequence ID" value="RAW50003.1"/>
    <property type="molecule type" value="Genomic_DNA"/>
</dbReference>
<evidence type="ECO:0000313" key="3">
    <source>
        <dbReference type="Proteomes" id="UP000251634"/>
    </source>
</evidence>
<dbReference type="AlphaFoldDB" id="A0A329TM62"/>
<feature type="domain" description="Serine aminopeptidase S33" evidence="1">
    <location>
        <begin position="28"/>
        <end position="291"/>
    </location>
</feature>
<gene>
    <name evidence="2" type="ORF">C4N25_07390</name>
</gene>
<sequence>MSQMIDFTVPSTVPGRTLHAFRCIPDGQVRAIVQLSHGMVEFIDRYKPLAEYLAARGILVTGHDHLGHGGSIRTKADYGYFAQPDGNRAVLDDLHAMTVLTKTLYPDVPYFLLGHSMGSFYARQYLCEWGSELSGAIIMGTGFQPKALVQLAKTICRVLAVFFGWQHRSKLVASLSFTGYNKGLEGRTPQDWLNRDAAEVDKYRADERCMFTFTLNAYYSMFTGILRLYDPAVLARMPKDLPLLFLAGDADPVGEQGKGVQRAIDSLKAAGAQNIQKKLYPGARHELLMELNRQEVMADIAHWLDAQLQP</sequence>
<proteinExistence type="predicted"/>